<evidence type="ECO:0000313" key="3">
    <source>
        <dbReference type="Proteomes" id="UP000037109"/>
    </source>
</evidence>
<accession>A0A0M0GFH1</accession>
<dbReference type="CDD" id="cd03024">
    <property type="entry name" value="DsbA_FrnE"/>
    <property type="match status" value="1"/>
</dbReference>
<dbReference type="STRING" id="1459.AF332_16160"/>
<dbReference type="PANTHER" id="PTHR13887:SF41">
    <property type="entry name" value="THIOREDOXIN SUPERFAMILY PROTEIN"/>
    <property type="match status" value="1"/>
</dbReference>
<evidence type="ECO:0000259" key="1">
    <source>
        <dbReference type="Pfam" id="PF01323"/>
    </source>
</evidence>
<dbReference type="SUPFAM" id="SSF52833">
    <property type="entry name" value="Thioredoxin-like"/>
    <property type="match status" value="1"/>
</dbReference>
<protein>
    <submittedName>
        <fullName evidence="2">Protein-disulfide isomerase</fullName>
    </submittedName>
</protein>
<proteinExistence type="predicted"/>
<reference evidence="3" key="1">
    <citation type="submission" date="2015-07" db="EMBL/GenBank/DDBJ databases">
        <title>Fjat-10036 dsm4.</title>
        <authorList>
            <person name="Liu B."/>
            <person name="Wang J."/>
            <person name="Zhu Y."/>
            <person name="Liu G."/>
            <person name="Chen Q."/>
            <person name="Chen Z."/>
            <person name="Lan J."/>
            <person name="Che J."/>
            <person name="Ge C."/>
            <person name="Shi H."/>
            <person name="Pan Z."/>
            <person name="Liu X."/>
        </authorList>
    </citation>
    <scope>NUCLEOTIDE SEQUENCE [LARGE SCALE GENOMIC DNA]</scope>
    <source>
        <strain evidence="3">DSM 4</strain>
    </source>
</reference>
<dbReference type="GO" id="GO:0016853">
    <property type="term" value="F:isomerase activity"/>
    <property type="evidence" value="ECO:0007669"/>
    <property type="project" value="UniProtKB-KW"/>
</dbReference>
<sequence>MTYRCFELDPTAERDIQDNMYEKLSKKYGMTIDQAKANTQNVVQMARKAGLEFNIDTVVLTNTFDAHRLTMFAKTKGLMKEMTERLLRAYFTDSRHIGDHAVLAELAEEVGLNREESEKVLAGNEFADEVRADEQMAQQYRITGVPFFLINKKYALSGAQPTEMLVQALQKIIAEDEITVPNDKDGMICDDDGCEIPKK</sequence>
<dbReference type="Proteomes" id="UP000037109">
    <property type="component" value="Unassembled WGS sequence"/>
</dbReference>
<feature type="domain" description="DSBA-like thioredoxin" evidence="1">
    <location>
        <begin position="24"/>
        <end position="170"/>
    </location>
</feature>
<dbReference type="PATRIC" id="fig|1459.3.peg.3526"/>
<name>A0A0M0GFH1_SPOGL</name>
<gene>
    <name evidence="2" type="ORF">AF332_16160</name>
</gene>
<organism evidence="2 3">
    <name type="scientific">Sporosarcina globispora</name>
    <name type="common">Bacillus globisporus</name>
    <dbReference type="NCBI Taxonomy" id="1459"/>
    <lineage>
        <taxon>Bacteria</taxon>
        <taxon>Bacillati</taxon>
        <taxon>Bacillota</taxon>
        <taxon>Bacilli</taxon>
        <taxon>Bacillales</taxon>
        <taxon>Caryophanaceae</taxon>
        <taxon>Sporosarcina</taxon>
    </lineage>
</organism>
<comment type="caution">
    <text evidence="2">The sequence shown here is derived from an EMBL/GenBank/DDBJ whole genome shotgun (WGS) entry which is preliminary data.</text>
</comment>
<dbReference type="InterPro" id="IPR001853">
    <property type="entry name" value="DSBA-like_thioredoxin_dom"/>
</dbReference>
<dbReference type="Pfam" id="PF01323">
    <property type="entry name" value="DSBA"/>
    <property type="match status" value="1"/>
</dbReference>
<dbReference type="EMBL" id="LGUF01000007">
    <property type="protein sequence ID" value="KON88186.1"/>
    <property type="molecule type" value="Genomic_DNA"/>
</dbReference>
<dbReference type="GO" id="GO:0016491">
    <property type="term" value="F:oxidoreductase activity"/>
    <property type="evidence" value="ECO:0007669"/>
    <property type="project" value="InterPro"/>
</dbReference>
<keyword evidence="2" id="KW-0413">Isomerase</keyword>
<dbReference type="AlphaFoldDB" id="A0A0M0GFH1"/>
<dbReference type="Gene3D" id="3.40.30.10">
    <property type="entry name" value="Glutaredoxin"/>
    <property type="match status" value="1"/>
</dbReference>
<dbReference type="PANTHER" id="PTHR13887">
    <property type="entry name" value="GLUTATHIONE S-TRANSFERASE KAPPA"/>
    <property type="match status" value="1"/>
</dbReference>
<dbReference type="InterPro" id="IPR036249">
    <property type="entry name" value="Thioredoxin-like_sf"/>
</dbReference>
<keyword evidence="3" id="KW-1185">Reference proteome</keyword>
<evidence type="ECO:0000313" key="2">
    <source>
        <dbReference type="EMBL" id="KON88186.1"/>
    </source>
</evidence>